<reference evidence="12 13" key="1">
    <citation type="journal article" date="2015" name="Stand. Genomic Sci.">
        <title>High quality draft genome sequence of the moderately halophilic bacterium Pontibacillus yanchengensis Y32(T) and comparison among Pontibacillus genomes.</title>
        <authorList>
            <person name="Huang J."/>
            <person name="Qiao Z.X."/>
            <person name="Tang J.W."/>
            <person name="Wang G."/>
        </authorList>
    </citation>
    <scope>NUCLEOTIDE SEQUENCE [LARGE SCALE GENOMIC DNA]</scope>
    <source>
        <strain evidence="12 13">Y32</strain>
    </source>
</reference>
<accession>A0A0A2TVX8</accession>
<evidence type="ECO:0000259" key="10">
    <source>
        <dbReference type="PROSITE" id="PS50893"/>
    </source>
</evidence>
<comment type="caution">
    <text evidence="12">The sequence shown here is derived from an EMBL/GenBank/DDBJ whole genome shotgun (WGS) entry which is preliminary data.</text>
</comment>
<feature type="transmembrane region" description="Helical" evidence="9">
    <location>
        <begin position="20"/>
        <end position="44"/>
    </location>
</feature>
<dbReference type="FunFam" id="3.40.50.300:FF:000854">
    <property type="entry name" value="Multidrug ABC transporter ATP-binding protein"/>
    <property type="match status" value="1"/>
</dbReference>
<evidence type="ECO:0000256" key="6">
    <source>
        <dbReference type="ARBA" id="ARBA00022840"/>
    </source>
</evidence>
<dbReference type="InterPro" id="IPR039421">
    <property type="entry name" value="Type_1_exporter"/>
</dbReference>
<evidence type="ECO:0000256" key="7">
    <source>
        <dbReference type="ARBA" id="ARBA00022989"/>
    </source>
</evidence>
<keyword evidence="4 9" id="KW-0812">Transmembrane</keyword>
<evidence type="ECO:0000256" key="8">
    <source>
        <dbReference type="ARBA" id="ARBA00023136"/>
    </source>
</evidence>
<dbReference type="Pfam" id="PF00664">
    <property type="entry name" value="ABC_membrane"/>
    <property type="match status" value="1"/>
</dbReference>
<feature type="transmembrane region" description="Helical" evidence="9">
    <location>
        <begin position="133"/>
        <end position="154"/>
    </location>
</feature>
<dbReference type="InterPro" id="IPR017871">
    <property type="entry name" value="ABC_transporter-like_CS"/>
</dbReference>
<evidence type="ECO:0000256" key="9">
    <source>
        <dbReference type="SAM" id="Phobius"/>
    </source>
</evidence>
<keyword evidence="8 9" id="KW-0472">Membrane</keyword>
<feature type="transmembrane region" description="Helical" evidence="9">
    <location>
        <begin position="160"/>
        <end position="179"/>
    </location>
</feature>
<evidence type="ECO:0000313" key="12">
    <source>
        <dbReference type="EMBL" id="KGP73435.1"/>
    </source>
</evidence>
<dbReference type="InterPro" id="IPR014223">
    <property type="entry name" value="ABC_CydC/D"/>
</dbReference>
<keyword evidence="7 9" id="KW-1133">Transmembrane helix</keyword>
<keyword evidence="5" id="KW-0547">Nucleotide-binding</keyword>
<evidence type="ECO:0000256" key="2">
    <source>
        <dbReference type="ARBA" id="ARBA00022448"/>
    </source>
</evidence>
<evidence type="ECO:0000256" key="5">
    <source>
        <dbReference type="ARBA" id="ARBA00022741"/>
    </source>
</evidence>
<dbReference type="Gene3D" id="1.20.1560.10">
    <property type="entry name" value="ABC transporter type 1, transmembrane domain"/>
    <property type="match status" value="1"/>
</dbReference>
<organism evidence="12 13">
    <name type="scientific">Pontibacillus yanchengensis Y32</name>
    <dbReference type="NCBI Taxonomy" id="1385514"/>
    <lineage>
        <taxon>Bacteria</taxon>
        <taxon>Bacillati</taxon>
        <taxon>Bacillota</taxon>
        <taxon>Bacilli</taxon>
        <taxon>Bacillales</taxon>
        <taxon>Bacillaceae</taxon>
        <taxon>Pontibacillus</taxon>
    </lineage>
</organism>
<dbReference type="GO" id="GO:0140359">
    <property type="term" value="F:ABC-type transporter activity"/>
    <property type="evidence" value="ECO:0007669"/>
    <property type="project" value="InterPro"/>
</dbReference>
<feature type="domain" description="ABC transporter" evidence="10">
    <location>
        <begin position="336"/>
        <end position="565"/>
    </location>
</feature>
<keyword evidence="2" id="KW-0813">Transport</keyword>
<dbReference type="Pfam" id="PF00005">
    <property type="entry name" value="ABC_tran"/>
    <property type="match status" value="1"/>
</dbReference>
<feature type="transmembrane region" description="Helical" evidence="9">
    <location>
        <begin position="273"/>
        <end position="300"/>
    </location>
</feature>
<dbReference type="AlphaFoldDB" id="A0A0A2TVX8"/>
<feature type="transmembrane region" description="Helical" evidence="9">
    <location>
        <begin position="50"/>
        <end position="72"/>
    </location>
</feature>
<dbReference type="SUPFAM" id="SSF90123">
    <property type="entry name" value="ABC transporter transmembrane region"/>
    <property type="match status" value="1"/>
</dbReference>
<dbReference type="InterPro" id="IPR036640">
    <property type="entry name" value="ABC1_TM_sf"/>
</dbReference>
<feature type="domain" description="ABC transmembrane type-1" evidence="11">
    <location>
        <begin position="19"/>
        <end position="288"/>
    </location>
</feature>
<comment type="subcellular location">
    <subcellularLocation>
        <location evidence="1">Cell membrane</location>
        <topology evidence="1">Multi-pass membrane protein</topology>
    </subcellularLocation>
</comment>
<evidence type="ECO:0000256" key="3">
    <source>
        <dbReference type="ARBA" id="ARBA00022475"/>
    </source>
</evidence>
<dbReference type="PROSITE" id="PS50929">
    <property type="entry name" value="ABC_TM1F"/>
    <property type="match status" value="1"/>
</dbReference>
<dbReference type="Gene3D" id="3.40.50.300">
    <property type="entry name" value="P-loop containing nucleotide triphosphate hydrolases"/>
    <property type="match status" value="1"/>
</dbReference>
<dbReference type="SMART" id="SM00382">
    <property type="entry name" value="AAA"/>
    <property type="match status" value="1"/>
</dbReference>
<keyword evidence="3" id="KW-1003">Cell membrane</keyword>
<dbReference type="eggNOG" id="COG4987">
    <property type="taxonomic scope" value="Bacteria"/>
</dbReference>
<dbReference type="EMBL" id="AVBF01000013">
    <property type="protein sequence ID" value="KGP73435.1"/>
    <property type="molecule type" value="Genomic_DNA"/>
</dbReference>
<proteinExistence type="predicted"/>
<dbReference type="NCBIfam" id="TIGR02868">
    <property type="entry name" value="CydC"/>
    <property type="match status" value="1"/>
</dbReference>
<dbReference type="GO" id="GO:0005886">
    <property type="term" value="C:plasma membrane"/>
    <property type="evidence" value="ECO:0007669"/>
    <property type="project" value="UniProtKB-SubCell"/>
</dbReference>
<dbReference type="GO" id="GO:0045454">
    <property type="term" value="P:cell redox homeostasis"/>
    <property type="evidence" value="ECO:0007669"/>
    <property type="project" value="InterPro"/>
</dbReference>
<dbReference type="SUPFAM" id="SSF52540">
    <property type="entry name" value="P-loop containing nucleoside triphosphate hydrolases"/>
    <property type="match status" value="1"/>
</dbReference>
<dbReference type="PANTHER" id="PTHR24221">
    <property type="entry name" value="ATP-BINDING CASSETTE SUB-FAMILY B"/>
    <property type="match status" value="1"/>
</dbReference>
<gene>
    <name evidence="12" type="ORF">N782_05210</name>
</gene>
<name>A0A0A2TVX8_9BACI</name>
<dbReference type="InterPro" id="IPR027417">
    <property type="entry name" value="P-loop_NTPase"/>
</dbReference>
<evidence type="ECO:0000256" key="1">
    <source>
        <dbReference type="ARBA" id="ARBA00004651"/>
    </source>
</evidence>
<keyword evidence="13" id="KW-1185">Reference proteome</keyword>
<dbReference type="PROSITE" id="PS00211">
    <property type="entry name" value="ABC_TRANSPORTER_1"/>
    <property type="match status" value="1"/>
</dbReference>
<sequence>MKDLQYVIKEIVTEKRDVILSVLFGVIAGLTAVALFAASGYLISKAALKPPFYTLSLMIAFLKLSGFMRAFGRYLERYFSHRATFTILSKLRVKFFERIEPLAPSILQRQQSGELLARVVGDIDRLQYFFLRVFYPPILLVLVFVSTILFTTFYSLSIALILLVGLMITGVVIPALFAWKQRRIESTIREKRGKLSTDVTEFLYGFRDLKIHQKLPEKLDHLQHKSSDYLREQEREGIVERLNLSLHTGVSLLISWFVIVVGAYLVTTNQLDGIFLAMLVMISLTVFENATPMAVLPGYLEDSRRAATRLQDVEEEDSSEEQENKWHLPETEAFDIKANNISFAFPEEARSSIHSFSIHLPPGSKTAIVGPSGSGKSTLLQLLLKFHLPVEGEVLLGGNDIKHVAQEDIWAHTNVVLQENHFFYGTIRDNLLLAKTEATDEEMKAALQQVHLDQFSLDQKVLEKGENLSGGEKQRLAIARTFLKQASVWLLDEPTSSVDVVTEHSIFQHILRLAEQDTLLLISHRLNGLEQMDHIIVMDQGEIVEEGTYQELVNQQGYFYEMKQIEDSVLMQ</sequence>
<keyword evidence="6 12" id="KW-0067">ATP-binding</keyword>
<dbReference type="GO" id="GO:0034775">
    <property type="term" value="P:glutathione transmembrane transport"/>
    <property type="evidence" value="ECO:0007669"/>
    <property type="project" value="InterPro"/>
</dbReference>
<dbReference type="STRING" id="1385514.N782_05210"/>
<dbReference type="PROSITE" id="PS50893">
    <property type="entry name" value="ABC_TRANSPORTER_2"/>
    <property type="match status" value="1"/>
</dbReference>
<dbReference type="GO" id="GO:0005524">
    <property type="term" value="F:ATP binding"/>
    <property type="evidence" value="ECO:0007669"/>
    <property type="project" value="UniProtKB-KW"/>
</dbReference>
<dbReference type="PANTHER" id="PTHR24221:SF653">
    <property type="entry name" value="TRANSPORT ATP-BINDING PROTEIN CYDC"/>
    <property type="match status" value="1"/>
</dbReference>
<feature type="transmembrane region" description="Helical" evidence="9">
    <location>
        <begin position="244"/>
        <end position="267"/>
    </location>
</feature>
<dbReference type="InterPro" id="IPR003593">
    <property type="entry name" value="AAA+_ATPase"/>
</dbReference>
<evidence type="ECO:0000256" key="4">
    <source>
        <dbReference type="ARBA" id="ARBA00022692"/>
    </source>
</evidence>
<dbReference type="InterPro" id="IPR011527">
    <property type="entry name" value="ABC1_TM_dom"/>
</dbReference>
<evidence type="ECO:0000259" key="11">
    <source>
        <dbReference type="PROSITE" id="PS50929"/>
    </source>
</evidence>
<dbReference type="GO" id="GO:0034040">
    <property type="term" value="F:ATPase-coupled lipid transmembrane transporter activity"/>
    <property type="evidence" value="ECO:0007669"/>
    <property type="project" value="TreeGrafter"/>
</dbReference>
<evidence type="ECO:0000313" key="13">
    <source>
        <dbReference type="Proteomes" id="UP000030147"/>
    </source>
</evidence>
<dbReference type="RefSeq" id="WP_036817713.1">
    <property type="nucleotide sequence ID" value="NZ_AVBF01000013.1"/>
</dbReference>
<dbReference type="OrthoDB" id="9802264at2"/>
<protein>
    <submittedName>
        <fullName evidence="12">ABC transporter ATP-binding protein</fullName>
    </submittedName>
</protein>
<dbReference type="Proteomes" id="UP000030147">
    <property type="component" value="Unassembled WGS sequence"/>
</dbReference>
<dbReference type="GO" id="GO:0016887">
    <property type="term" value="F:ATP hydrolysis activity"/>
    <property type="evidence" value="ECO:0007669"/>
    <property type="project" value="InterPro"/>
</dbReference>
<dbReference type="InterPro" id="IPR003439">
    <property type="entry name" value="ABC_transporter-like_ATP-bd"/>
</dbReference>
<dbReference type="CDD" id="cd18585">
    <property type="entry name" value="ABC_6TM_CydC"/>
    <property type="match status" value="1"/>
</dbReference>